<organism evidence="3 4">
    <name type="scientific">Sphingomonas endophytica</name>
    <dbReference type="NCBI Taxonomy" id="869719"/>
    <lineage>
        <taxon>Bacteria</taxon>
        <taxon>Pseudomonadati</taxon>
        <taxon>Pseudomonadota</taxon>
        <taxon>Alphaproteobacteria</taxon>
        <taxon>Sphingomonadales</taxon>
        <taxon>Sphingomonadaceae</taxon>
        <taxon>Sphingomonas</taxon>
    </lineage>
</organism>
<evidence type="ECO:0000313" key="5">
    <source>
        <dbReference type="Proteomes" id="UP000560131"/>
    </source>
</evidence>
<protein>
    <submittedName>
        <fullName evidence="3">Uncharacterized protein</fullName>
    </submittedName>
</protein>
<keyword evidence="1" id="KW-0472">Membrane</keyword>
<dbReference type="RefSeq" id="WP_184033168.1">
    <property type="nucleotide sequence ID" value="NZ_BAABAR010000007.1"/>
</dbReference>
<proteinExistence type="predicted"/>
<dbReference type="EMBL" id="JACIJN010000002">
    <property type="protein sequence ID" value="MBB5724723.1"/>
    <property type="molecule type" value="Genomic_DNA"/>
</dbReference>
<gene>
    <name evidence="3" type="ORF">F4693_000308</name>
    <name evidence="2" type="ORF">FHS97_000631</name>
</gene>
<feature type="transmembrane region" description="Helical" evidence="1">
    <location>
        <begin position="51"/>
        <end position="72"/>
    </location>
</feature>
<evidence type="ECO:0000313" key="4">
    <source>
        <dbReference type="Proteomes" id="UP000522313"/>
    </source>
</evidence>
<name>A0A7X0MLL3_9SPHN</name>
<comment type="caution">
    <text evidence="3">The sequence shown here is derived from an EMBL/GenBank/DDBJ whole genome shotgun (WGS) entry which is preliminary data.</text>
</comment>
<keyword evidence="1" id="KW-0812">Transmembrane</keyword>
<accession>A0A7X0MLL3</accession>
<keyword evidence="1" id="KW-1133">Transmembrane helix</keyword>
<dbReference type="Proteomes" id="UP000522313">
    <property type="component" value="Unassembled WGS sequence"/>
</dbReference>
<reference evidence="2 5" key="1">
    <citation type="submission" date="2020-08" db="EMBL/GenBank/DDBJ databases">
        <title>Genomic Encyclopedia of Type Strains, Phase IV (KMG-IV): sequencing the most valuable type-strain genomes for metagenomic binning, comparative biology and taxonomic classification.</title>
        <authorList>
            <person name="Goeker M."/>
        </authorList>
    </citation>
    <scope>NUCLEOTIDE SEQUENCE [LARGE SCALE GENOMIC DNA]</scope>
    <source>
        <strain evidence="2 5">DSM 101535</strain>
    </source>
</reference>
<sequence>MAVAIAIVVSVPAYLGGLPAAALVPMCFGVLALLVVLPFPAYERVRRSRVMVACFFYTAATALSCGIAVAMAPTTPNLLLSIAPSIGVILSLWARKTWTRRRKVGFSNYYDA</sequence>
<feature type="transmembrane region" description="Helical" evidence="1">
    <location>
        <begin position="78"/>
        <end position="94"/>
    </location>
</feature>
<dbReference type="AlphaFoldDB" id="A0A7X0MLL3"/>
<feature type="transmembrane region" description="Helical" evidence="1">
    <location>
        <begin position="20"/>
        <end position="39"/>
    </location>
</feature>
<evidence type="ECO:0000256" key="1">
    <source>
        <dbReference type="SAM" id="Phobius"/>
    </source>
</evidence>
<evidence type="ECO:0000313" key="2">
    <source>
        <dbReference type="EMBL" id="MBB5724723.1"/>
    </source>
</evidence>
<dbReference type="EMBL" id="JACHBT010000001">
    <property type="protein sequence ID" value="MBB6503359.1"/>
    <property type="molecule type" value="Genomic_DNA"/>
</dbReference>
<dbReference type="Proteomes" id="UP000560131">
    <property type="component" value="Unassembled WGS sequence"/>
</dbReference>
<keyword evidence="5" id="KW-1185">Reference proteome</keyword>
<reference evidence="3 4" key="2">
    <citation type="submission" date="2020-08" db="EMBL/GenBank/DDBJ databases">
        <title>The Agave Microbiome: Exploring the role of microbial communities in plant adaptations to desert environments.</title>
        <authorList>
            <person name="Partida-Martinez L.P."/>
        </authorList>
    </citation>
    <scope>NUCLEOTIDE SEQUENCE [LARGE SCALE GENOMIC DNA]</scope>
    <source>
        <strain evidence="3 4">AS3.13</strain>
    </source>
</reference>
<reference evidence="3 4" key="3">
    <citation type="submission" date="2020-08" db="EMBL/GenBank/DDBJ databases">
        <authorList>
            <person name="Partida-Martinez L."/>
            <person name="Huntemann M."/>
            <person name="Clum A."/>
            <person name="Wang J."/>
            <person name="Palaniappan K."/>
            <person name="Ritter S."/>
            <person name="Chen I.-M."/>
            <person name="Stamatis D."/>
            <person name="Reddy T."/>
            <person name="O'Malley R."/>
            <person name="Daum C."/>
            <person name="Shapiro N."/>
            <person name="Ivanova N."/>
            <person name="Kyrpides N."/>
            <person name="Woyke T."/>
        </authorList>
    </citation>
    <scope>NUCLEOTIDE SEQUENCE [LARGE SCALE GENOMIC DNA]</scope>
    <source>
        <strain evidence="3 4">AS3.13</strain>
    </source>
</reference>
<evidence type="ECO:0000313" key="3">
    <source>
        <dbReference type="EMBL" id="MBB6503359.1"/>
    </source>
</evidence>